<dbReference type="Proteomes" id="UP000706039">
    <property type="component" value="Unassembled WGS sequence"/>
</dbReference>
<name>A0ABS7PU55_9SPHN</name>
<dbReference type="SMART" id="SM00903">
    <property type="entry name" value="Flavin_Reduct"/>
    <property type="match status" value="1"/>
</dbReference>
<dbReference type="Gene3D" id="2.30.110.10">
    <property type="entry name" value="Electron Transport, Fmn-binding Protein, Chain A"/>
    <property type="match status" value="1"/>
</dbReference>
<evidence type="ECO:0000256" key="1">
    <source>
        <dbReference type="ARBA" id="ARBA00023002"/>
    </source>
</evidence>
<dbReference type="PANTHER" id="PTHR30466:SF1">
    <property type="entry name" value="FMN REDUCTASE (NADH) RUTF"/>
    <property type="match status" value="1"/>
</dbReference>
<dbReference type="SUPFAM" id="SSF50475">
    <property type="entry name" value="FMN-binding split barrel"/>
    <property type="match status" value="1"/>
</dbReference>
<dbReference type="PANTHER" id="PTHR30466">
    <property type="entry name" value="FLAVIN REDUCTASE"/>
    <property type="match status" value="1"/>
</dbReference>
<dbReference type="RefSeq" id="WP_222991289.1">
    <property type="nucleotide sequence ID" value="NZ_JAINVV010000008.1"/>
</dbReference>
<dbReference type="InterPro" id="IPR012349">
    <property type="entry name" value="Split_barrel_FMN-bd"/>
</dbReference>
<keyword evidence="4" id="KW-1185">Reference proteome</keyword>
<organism evidence="3 4">
    <name type="scientific">Sphingomonas colocasiae</name>
    <dbReference type="NCBI Taxonomy" id="1848973"/>
    <lineage>
        <taxon>Bacteria</taxon>
        <taxon>Pseudomonadati</taxon>
        <taxon>Pseudomonadota</taxon>
        <taxon>Alphaproteobacteria</taxon>
        <taxon>Sphingomonadales</taxon>
        <taxon>Sphingomonadaceae</taxon>
        <taxon>Sphingomonas</taxon>
    </lineage>
</organism>
<keyword evidence="1" id="KW-0560">Oxidoreductase</keyword>
<evidence type="ECO:0000313" key="4">
    <source>
        <dbReference type="Proteomes" id="UP000706039"/>
    </source>
</evidence>
<protein>
    <submittedName>
        <fullName evidence="3">Flavin reductase family protein</fullName>
    </submittedName>
</protein>
<gene>
    <name evidence="3" type="ORF">K7G82_18010</name>
</gene>
<dbReference type="Pfam" id="PF01613">
    <property type="entry name" value="Flavin_Reduct"/>
    <property type="match status" value="1"/>
</dbReference>
<proteinExistence type="predicted"/>
<evidence type="ECO:0000259" key="2">
    <source>
        <dbReference type="SMART" id="SM00903"/>
    </source>
</evidence>
<dbReference type="EMBL" id="JAINVV010000008">
    <property type="protein sequence ID" value="MBY8824205.1"/>
    <property type="molecule type" value="Genomic_DNA"/>
</dbReference>
<feature type="domain" description="Flavin reductase like" evidence="2">
    <location>
        <begin position="20"/>
        <end position="164"/>
    </location>
</feature>
<sequence length="168" mass="17827">MADPVMHPVAPTQEEWRAAMGSFPSGVVVVTSWEGDRPIGATYSSFCSASLDPPLVSICSGRNSRVFGPIAERKAFGVNILGRGQQALAFAFANGPNASGFADLPHRALEEASPQIIGAPVFIDCTLEHSYDAGDHVIFIGRGVRVDFASDVPPLLYHKGGFPDFAPL</sequence>
<reference evidence="3 4" key="1">
    <citation type="submission" date="2021-08" db="EMBL/GenBank/DDBJ databases">
        <authorList>
            <person name="Tuo L."/>
        </authorList>
    </citation>
    <scope>NUCLEOTIDE SEQUENCE [LARGE SCALE GENOMIC DNA]</scope>
    <source>
        <strain evidence="3 4">JCM 31229</strain>
    </source>
</reference>
<accession>A0ABS7PU55</accession>
<dbReference type="InterPro" id="IPR050268">
    <property type="entry name" value="NADH-dep_flavin_reductase"/>
</dbReference>
<dbReference type="InterPro" id="IPR002563">
    <property type="entry name" value="Flavin_Rdtase-like_dom"/>
</dbReference>
<evidence type="ECO:0000313" key="3">
    <source>
        <dbReference type="EMBL" id="MBY8824205.1"/>
    </source>
</evidence>
<comment type="caution">
    <text evidence="3">The sequence shown here is derived from an EMBL/GenBank/DDBJ whole genome shotgun (WGS) entry which is preliminary data.</text>
</comment>